<accession>A0ABW6A6L2</accession>
<proteinExistence type="predicted"/>
<dbReference type="Proteomes" id="UP001597511">
    <property type="component" value="Unassembled WGS sequence"/>
</dbReference>
<dbReference type="EMBL" id="JBHUOZ010000002">
    <property type="protein sequence ID" value="MFD2919896.1"/>
    <property type="molecule type" value="Genomic_DNA"/>
</dbReference>
<sequence length="202" mass="22802">MNLIKKTSLCIALLCGLTNVSKSQVGTEDVFKVTFLNPGVSYEKSLGGIHTIYGQAFANFASSFTEDYYSDEYNFDFFVEPALSLQYRLYYNLNRREDRGKNTARNSGNYFTFINENRFTKAPLGFNDVKEAKIRPVIAGALGWGLQRNYDSRFSLDLYLGAGLKYAKTTTYDNYGQLYSANTTSFAFIGQINLGIWLGARD</sequence>
<organism evidence="1 2">
    <name type="scientific">Terrimonas rubra</name>
    <dbReference type="NCBI Taxonomy" id="1035890"/>
    <lineage>
        <taxon>Bacteria</taxon>
        <taxon>Pseudomonadati</taxon>
        <taxon>Bacteroidota</taxon>
        <taxon>Chitinophagia</taxon>
        <taxon>Chitinophagales</taxon>
        <taxon>Chitinophagaceae</taxon>
        <taxon>Terrimonas</taxon>
    </lineage>
</organism>
<evidence type="ECO:0000313" key="2">
    <source>
        <dbReference type="Proteomes" id="UP001597511"/>
    </source>
</evidence>
<comment type="caution">
    <text evidence="1">The sequence shown here is derived from an EMBL/GenBank/DDBJ whole genome shotgun (WGS) entry which is preliminary data.</text>
</comment>
<name>A0ABW6A6L2_9BACT</name>
<evidence type="ECO:0000313" key="1">
    <source>
        <dbReference type="EMBL" id="MFD2919896.1"/>
    </source>
</evidence>
<dbReference type="RefSeq" id="WP_386097576.1">
    <property type="nucleotide sequence ID" value="NZ_JBHUOZ010000002.1"/>
</dbReference>
<protein>
    <recommendedName>
        <fullName evidence="3">Outer membrane protein beta-barrel domain-containing protein</fullName>
    </recommendedName>
</protein>
<reference evidence="2" key="1">
    <citation type="journal article" date="2019" name="Int. J. Syst. Evol. Microbiol.">
        <title>The Global Catalogue of Microorganisms (GCM) 10K type strain sequencing project: providing services to taxonomists for standard genome sequencing and annotation.</title>
        <authorList>
            <consortium name="The Broad Institute Genomics Platform"/>
            <consortium name="The Broad Institute Genome Sequencing Center for Infectious Disease"/>
            <person name="Wu L."/>
            <person name="Ma J."/>
        </authorList>
    </citation>
    <scope>NUCLEOTIDE SEQUENCE [LARGE SCALE GENOMIC DNA]</scope>
    <source>
        <strain evidence="2">KCTC 23299</strain>
    </source>
</reference>
<gene>
    <name evidence="1" type="ORF">ACFS6H_09275</name>
</gene>
<evidence type="ECO:0008006" key="3">
    <source>
        <dbReference type="Google" id="ProtNLM"/>
    </source>
</evidence>
<keyword evidence="2" id="KW-1185">Reference proteome</keyword>